<reference evidence="2 3" key="1">
    <citation type="submission" date="2023-07" db="EMBL/GenBank/DDBJ databases">
        <title>Sorghum-associated microbial communities from plants grown in Nebraska, USA.</title>
        <authorList>
            <person name="Schachtman D."/>
        </authorList>
    </citation>
    <scope>NUCLEOTIDE SEQUENCE [LARGE SCALE GENOMIC DNA]</scope>
    <source>
        <strain evidence="2 3">BE198</strain>
    </source>
</reference>
<evidence type="ECO:0000313" key="3">
    <source>
        <dbReference type="Proteomes" id="UP001251524"/>
    </source>
</evidence>
<keyword evidence="2" id="KW-0223">Dioxygenase</keyword>
<proteinExistence type="predicted"/>
<sequence length="150" mass="16779">MNSAIEQIRVSKARYCRYLDTKQWNAFAALFTEDATARIVAPDGGLIAAFDSASTFVGAARQFLENAQSIHQVHNDELAILSPNEITAIWSMEDYIVFPTASANEPASVHGYGHYHETWLRTDGTWRIARLELRRTIFETTSKTAASDLP</sequence>
<organism evidence="2 3">
    <name type="scientific">Lysobacter niastensis</name>
    <dbReference type="NCBI Taxonomy" id="380629"/>
    <lineage>
        <taxon>Bacteria</taxon>
        <taxon>Pseudomonadati</taxon>
        <taxon>Pseudomonadota</taxon>
        <taxon>Gammaproteobacteria</taxon>
        <taxon>Lysobacterales</taxon>
        <taxon>Lysobacteraceae</taxon>
        <taxon>Lysobacter</taxon>
    </lineage>
</organism>
<dbReference type="Gene3D" id="3.10.450.50">
    <property type="match status" value="1"/>
</dbReference>
<name>A0ABU1WAB3_9GAMM</name>
<evidence type="ECO:0000313" key="2">
    <source>
        <dbReference type="EMBL" id="MDR7134387.1"/>
    </source>
</evidence>
<dbReference type="SUPFAM" id="SSF54427">
    <property type="entry name" value="NTF2-like"/>
    <property type="match status" value="1"/>
</dbReference>
<dbReference type="EMBL" id="JAVDVY010000001">
    <property type="protein sequence ID" value="MDR7134387.1"/>
    <property type="molecule type" value="Genomic_DNA"/>
</dbReference>
<accession>A0ABU1WAB3</accession>
<gene>
    <name evidence="2" type="ORF">J2X06_001571</name>
</gene>
<feature type="domain" description="SnoaL-like" evidence="1">
    <location>
        <begin position="4"/>
        <end position="131"/>
    </location>
</feature>
<comment type="caution">
    <text evidence="2">The sequence shown here is derived from an EMBL/GenBank/DDBJ whole genome shotgun (WGS) entry which is preliminary data.</text>
</comment>
<keyword evidence="2" id="KW-0560">Oxidoreductase</keyword>
<dbReference type="RefSeq" id="WP_310060546.1">
    <property type="nucleotide sequence ID" value="NZ_JAVDVY010000001.1"/>
</dbReference>
<dbReference type="GO" id="GO:0051213">
    <property type="term" value="F:dioxygenase activity"/>
    <property type="evidence" value="ECO:0007669"/>
    <property type="project" value="UniProtKB-KW"/>
</dbReference>
<dbReference type="InterPro" id="IPR037401">
    <property type="entry name" value="SnoaL-like"/>
</dbReference>
<dbReference type="Proteomes" id="UP001251524">
    <property type="component" value="Unassembled WGS sequence"/>
</dbReference>
<protein>
    <submittedName>
        <fullName evidence="2">3-phenylpropionate/cinnamic acid dioxygenase small subunit</fullName>
    </submittedName>
</protein>
<dbReference type="InterPro" id="IPR032710">
    <property type="entry name" value="NTF2-like_dom_sf"/>
</dbReference>
<evidence type="ECO:0000259" key="1">
    <source>
        <dbReference type="Pfam" id="PF13577"/>
    </source>
</evidence>
<dbReference type="Pfam" id="PF13577">
    <property type="entry name" value="SnoaL_4"/>
    <property type="match status" value="1"/>
</dbReference>
<keyword evidence="3" id="KW-1185">Reference proteome</keyword>